<evidence type="ECO:0000313" key="3">
    <source>
        <dbReference type="EMBL" id="NID09751.1"/>
    </source>
</evidence>
<reference evidence="3" key="1">
    <citation type="submission" date="2024-05" db="EMBL/GenBank/DDBJ databases">
        <authorList>
            <person name="Jung D.-H."/>
        </authorList>
    </citation>
    <scope>NUCLEOTIDE SEQUENCE</scope>
    <source>
        <strain evidence="3">JA-25</strain>
    </source>
</reference>
<protein>
    <recommendedName>
        <fullName evidence="5">VWA domain-containing protein</fullName>
    </recommendedName>
</protein>
<evidence type="ECO:0008006" key="5">
    <source>
        <dbReference type="Google" id="ProtNLM"/>
    </source>
</evidence>
<feature type="region of interest" description="Disordered" evidence="1">
    <location>
        <begin position="96"/>
        <end position="133"/>
    </location>
</feature>
<sequence length="405" mass="45620">MNNTDDKPLHDWVRQSLEGYQPAYNPEDWLLLRRQLRRRRWRTGLLASCLLLLLGTGYFIGLHSVDRPAKTRLTVRHSGTLGAICSPSRGNHTSLSFPRRQLASVAPAKTAQRPPSTTRSAEPTTHHEQIATRSPMVTQIRSIQQVVQPDLQWPAVTFRTLSPVEIALEEKLLSGDIGADSTVFAALTRNLRRWPNAVVVCDLTTSMDAFAAQIYAWFRHNSKSPQIQGTVFFTDCDSSGHETRPNGLPGMFFVTRERDPRRALPTLLAAARNTLNNQFGPENVVEALQFAHREFPKAQHLILIADNASSVKDMALLPGLNVPVHVIACDTEPGHEYAFEPGQFQIAQQTNGSLHTLDDDVVPDQLTNNDFVRVGSAYYRYVSRKKRFVKTNFQHRPVRLFGINW</sequence>
<keyword evidence="2" id="KW-0472">Membrane</keyword>
<feature type="transmembrane region" description="Helical" evidence="2">
    <location>
        <begin position="43"/>
        <end position="62"/>
    </location>
</feature>
<keyword evidence="2" id="KW-0812">Transmembrane</keyword>
<gene>
    <name evidence="3" type="ORF">F7231_06170</name>
</gene>
<organism evidence="3 4">
    <name type="scientific">Fibrivirga algicola</name>
    <dbReference type="NCBI Taxonomy" id="2950420"/>
    <lineage>
        <taxon>Bacteria</taxon>
        <taxon>Pseudomonadati</taxon>
        <taxon>Bacteroidota</taxon>
        <taxon>Cytophagia</taxon>
        <taxon>Cytophagales</taxon>
        <taxon>Spirosomataceae</taxon>
        <taxon>Fibrivirga</taxon>
    </lineage>
</organism>
<comment type="caution">
    <text evidence="3">The sequence shown here is derived from an EMBL/GenBank/DDBJ whole genome shotgun (WGS) entry which is preliminary data.</text>
</comment>
<keyword evidence="2" id="KW-1133">Transmembrane helix</keyword>
<dbReference type="RefSeq" id="WP_166691306.1">
    <property type="nucleotide sequence ID" value="NZ_WAEL01000002.1"/>
</dbReference>
<proteinExistence type="predicted"/>
<name>A0ABX0QCB6_9BACT</name>
<evidence type="ECO:0000313" key="4">
    <source>
        <dbReference type="Proteomes" id="UP000606008"/>
    </source>
</evidence>
<evidence type="ECO:0000256" key="1">
    <source>
        <dbReference type="SAM" id="MobiDB-lite"/>
    </source>
</evidence>
<dbReference type="EMBL" id="WAEL01000002">
    <property type="protein sequence ID" value="NID09751.1"/>
    <property type="molecule type" value="Genomic_DNA"/>
</dbReference>
<evidence type="ECO:0000256" key="2">
    <source>
        <dbReference type="SAM" id="Phobius"/>
    </source>
</evidence>
<dbReference type="Proteomes" id="UP000606008">
    <property type="component" value="Unassembled WGS sequence"/>
</dbReference>
<keyword evidence="4" id="KW-1185">Reference proteome</keyword>
<accession>A0ABX0QCB6</accession>
<feature type="compositionally biased region" description="Polar residues" evidence="1">
    <location>
        <begin position="113"/>
        <end position="123"/>
    </location>
</feature>